<protein>
    <submittedName>
        <fullName evidence="1">Putative integral membrane protein</fullName>
    </submittedName>
</protein>
<organism evidence="1 2">
    <name type="scientific">Phaeobacter porticola</name>
    <dbReference type="NCBI Taxonomy" id="1844006"/>
    <lineage>
        <taxon>Bacteria</taxon>
        <taxon>Pseudomonadati</taxon>
        <taxon>Pseudomonadota</taxon>
        <taxon>Alphaproteobacteria</taxon>
        <taxon>Rhodobacterales</taxon>
        <taxon>Roseobacteraceae</taxon>
        <taxon>Phaeobacter</taxon>
    </lineage>
</organism>
<dbReference type="KEGG" id="php:PhaeoP97_00817"/>
<evidence type="ECO:0000313" key="2">
    <source>
        <dbReference type="Proteomes" id="UP000183859"/>
    </source>
</evidence>
<proteinExistence type="predicted"/>
<name>A0A1L3I2B6_9RHOB</name>
<evidence type="ECO:0000313" key="1">
    <source>
        <dbReference type="EMBL" id="APG46253.1"/>
    </source>
</evidence>
<accession>A0A1L3I2B6</accession>
<dbReference type="InterPro" id="IPR025961">
    <property type="entry name" value="Metal_resist"/>
</dbReference>
<reference evidence="2" key="1">
    <citation type="submission" date="2016-07" db="EMBL/GenBank/DDBJ databases">
        <title>Phaeobacter portensis sp. nov., a tropodithietic acid producing bacterium isolated from a German harbor.</title>
        <authorList>
            <person name="Freese H.M."/>
            <person name="Bunk B."/>
            <person name="Breider S."/>
            <person name="Brinkhoff T."/>
        </authorList>
    </citation>
    <scope>NUCLEOTIDE SEQUENCE [LARGE SCALE GENOMIC DNA]</scope>
    <source>
        <strain evidence="2">P97</strain>
    </source>
</reference>
<dbReference type="AlphaFoldDB" id="A0A1L3I2B6"/>
<dbReference type="Proteomes" id="UP000183859">
    <property type="component" value="Chromosome"/>
</dbReference>
<gene>
    <name evidence="1" type="ORF">PhaeoP97_00817</name>
</gene>
<keyword evidence="2" id="KW-1185">Reference proteome</keyword>
<dbReference type="Pfam" id="PF13801">
    <property type="entry name" value="Metal_resist"/>
    <property type="match status" value="1"/>
</dbReference>
<dbReference type="EMBL" id="CP016364">
    <property type="protein sequence ID" value="APG46253.1"/>
    <property type="molecule type" value="Genomic_DNA"/>
</dbReference>
<dbReference type="STRING" id="1844006.PhaeoP97_00817"/>
<dbReference type="RefSeq" id="WP_072503985.1">
    <property type="nucleotide sequence ID" value="NZ_CP016364.1"/>
</dbReference>
<sequence>MMIEQAKPMRRRWLLIASLALNLVVIGVAVGAAWRYAGHDKARLRMPPVGALLFRDLDAGTRQSLRSKAEGDHGSYHARRRAEGARVVELLRATPFEAAALGEMLNAQAERRHSFQRSVQEAWLGKIEAMSAEERADYADRLQHRVDHPKRRKWRE</sequence>